<gene>
    <name evidence="1" type="ORF">THII_0006</name>
</gene>
<name>A0A090AA72_9GAMM</name>
<proteinExistence type="predicted"/>
<dbReference type="AlphaFoldDB" id="A0A090AA72"/>
<evidence type="ECO:0000313" key="2">
    <source>
        <dbReference type="Proteomes" id="UP000031623"/>
    </source>
</evidence>
<dbReference type="Pfam" id="PF03683">
    <property type="entry name" value="UPF0175"/>
    <property type="match status" value="1"/>
</dbReference>
<dbReference type="OrthoDB" id="5772658at2"/>
<dbReference type="InterPro" id="IPR005368">
    <property type="entry name" value="UPF0175"/>
</dbReference>
<dbReference type="Proteomes" id="UP000031623">
    <property type="component" value="Chromosome"/>
</dbReference>
<dbReference type="HOGENOM" id="CLU_2398642_0_0_6"/>
<protein>
    <submittedName>
        <fullName evidence="1">Uncharacterized protein</fullName>
    </submittedName>
</protein>
<dbReference type="KEGG" id="tig:THII_0006"/>
<evidence type="ECO:0000313" key="1">
    <source>
        <dbReference type="EMBL" id="BAP54303.1"/>
    </source>
</evidence>
<dbReference type="EMBL" id="AP014633">
    <property type="protein sequence ID" value="BAP54303.1"/>
    <property type="molecule type" value="Genomic_DNA"/>
</dbReference>
<organism evidence="1 2">
    <name type="scientific">Thioploca ingrica</name>
    <dbReference type="NCBI Taxonomy" id="40754"/>
    <lineage>
        <taxon>Bacteria</taxon>
        <taxon>Pseudomonadati</taxon>
        <taxon>Pseudomonadota</taxon>
        <taxon>Gammaproteobacteria</taxon>
        <taxon>Thiotrichales</taxon>
        <taxon>Thiotrichaceae</taxon>
        <taxon>Thioploca</taxon>
    </lineage>
</organism>
<accession>A0A090AA72</accession>
<reference evidence="1 2" key="1">
    <citation type="journal article" date="2014" name="ISME J.">
        <title>Ecophysiology of Thioploca ingrica as revealed by the complete genome sequence supplemented with proteomic evidence.</title>
        <authorList>
            <person name="Kojima H."/>
            <person name="Ogura Y."/>
            <person name="Yamamoto N."/>
            <person name="Togashi T."/>
            <person name="Mori H."/>
            <person name="Watanabe T."/>
            <person name="Nemoto F."/>
            <person name="Kurokawa K."/>
            <person name="Hayashi T."/>
            <person name="Fukui M."/>
        </authorList>
    </citation>
    <scope>NUCLEOTIDE SEQUENCE [LARGE SCALE GENOMIC DNA]</scope>
</reference>
<sequence>MNLVIPDEILQSTQLSPAQIKQELAILLWEKDYITLEQARELTELTLTEFKQLLLNNASKSTTKKSWHLVKRDCMTGSPDDLVHLDWSEEWKF</sequence>
<keyword evidence="2" id="KW-1185">Reference proteome</keyword>
<dbReference type="STRING" id="40754.THII_0006"/>